<dbReference type="EMBL" id="CM046125">
    <property type="protein sequence ID" value="KAI8423283.1"/>
    <property type="molecule type" value="Genomic_DNA"/>
</dbReference>
<name>A0ACC0JGS8_CHOFU</name>
<gene>
    <name evidence="1" type="ORF">MSG28_014308</name>
</gene>
<dbReference type="Proteomes" id="UP001064048">
    <property type="component" value="Chromosome 25"/>
</dbReference>
<evidence type="ECO:0000313" key="1">
    <source>
        <dbReference type="EMBL" id="KAI8423283.1"/>
    </source>
</evidence>
<sequence length="450" mass="51280">MSEVSTTRSLPSNIYDETISEENSLDLSSQGLHAVPPISNMLLCMIYLQNNSILSLPDDFFPSLPNLRWLDIRDNQLMDIPKSIEGHPCLTHLLLQNNSITSLPNELGTVIHLKVLQLDGNPILYPPMEIIRAGTAKVMAFLHAKHLDGMFNQSQSQSELSEDAASTSGAFPASLFGQSIRSYNSVIDQDKFENNKTLSVKFNDKDGGSEIEEYYLKYKGKCPRLAESRTSFPPKTQSAKYLKPLLARSKSEQEAKMKRSFFRDVAVKKHKELLATREKIIQERKNAELLRQWRRSYRDCKQLAKGSYKMCPKNYPYDTNPEYMTLLTREDIEKDLPDKYRKKIIRSHNRHRPGPPATQQHGARQPRPRPLEGAREEHPRPRPSHLREPEPRVELLQVSRRAAACGSRHAASTQHVSSAGCARVTHSGARSDALNWWKCRMHSCPQNRST</sequence>
<protein>
    <submittedName>
        <fullName evidence="1">Uncharacterized protein</fullName>
    </submittedName>
</protein>
<keyword evidence="2" id="KW-1185">Reference proteome</keyword>
<proteinExistence type="predicted"/>
<organism evidence="1 2">
    <name type="scientific">Choristoneura fumiferana</name>
    <name type="common">Spruce budworm moth</name>
    <name type="synonym">Archips fumiferana</name>
    <dbReference type="NCBI Taxonomy" id="7141"/>
    <lineage>
        <taxon>Eukaryota</taxon>
        <taxon>Metazoa</taxon>
        <taxon>Ecdysozoa</taxon>
        <taxon>Arthropoda</taxon>
        <taxon>Hexapoda</taxon>
        <taxon>Insecta</taxon>
        <taxon>Pterygota</taxon>
        <taxon>Neoptera</taxon>
        <taxon>Endopterygota</taxon>
        <taxon>Lepidoptera</taxon>
        <taxon>Glossata</taxon>
        <taxon>Ditrysia</taxon>
        <taxon>Tortricoidea</taxon>
        <taxon>Tortricidae</taxon>
        <taxon>Tortricinae</taxon>
        <taxon>Choristoneura</taxon>
    </lineage>
</organism>
<evidence type="ECO:0000313" key="2">
    <source>
        <dbReference type="Proteomes" id="UP001064048"/>
    </source>
</evidence>
<accession>A0ACC0JGS8</accession>
<reference evidence="1 2" key="1">
    <citation type="journal article" date="2022" name="Genome Biol. Evol.">
        <title>The Spruce Budworm Genome: Reconstructing the Evolutionary History of Antifreeze Proteins.</title>
        <authorList>
            <person name="Beliveau C."/>
            <person name="Gagne P."/>
            <person name="Picq S."/>
            <person name="Vernygora O."/>
            <person name="Keeling C.I."/>
            <person name="Pinkney K."/>
            <person name="Doucet D."/>
            <person name="Wen F."/>
            <person name="Johnston J.S."/>
            <person name="Maaroufi H."/>
            <person name="Boyle B."/>
            <person name="Laroche J."/>
            <person name="Dewar K."/>
            <person name="Juretic N."/>
            <person name="Blackburn G."/>
            <person name="Nisole A."/>
            <person name="Brunet B."/>
            <person name="Brandao M."/>
            <person name="Lumley L."/>
            <person name="Duan J."/>
            <person name="Quan G."/>
            <person name="Lucarotti C.J."/>
            <person name="Roe A.D."/>
            <person name="Sperling F.A.H."/>
            <person name="Levesque R.C."/>
            <person name="Cusson M."/>
        </authorList>
    </citation>
    <scope>NUCLEOTIDE SEQUENCE [LARGE SCALE GENOMIC DNA]</scope>
    <source>
        <strain evidence="1">Glfc:IPQL:Cfum</strain>
    </source>
</reference>
<comment type="caution">
    <text evidence="1">The sequence shown here is derived from an EMBL/GenBank/DDBJ whole genome shotgun (WGS) entry which is preliminary data.</text>
</comment>